<dbReference type="RefSeq" id="WP_004628175.1">
    <property type="nucleotide sequence ID" value="NZ_AORV01000052.1"/>
</dbReference>
<dbReference type="eggNOG" id="COG1653">
    <property type="taxonomic scope" value="Bacteria"/>
</dbReference>
<evidence type="ECO:0000313" key="4">
    <source>
        <dbReference type="Proteomes" id="UP000014155"/>
    </source>
</evidence>
<feature type="signal peptide" evidence="2">
    <location>
        <begin position="1"/>
        <end position="23"/>
    </location>
</feature>
<organism evidence="3 4">
    <name type="scientific">Ruminiclostridium cellobioparum subsp. termitidis CT1112</name>
    <dbReference type="NCBI Taxonomy" id="1195236"/>
    <lineage>
        <taxon>Bacteria</taxon>
        <taxon>Bacillati</taxon>
        <taxon>Bacillota</taxon>
        <taxon>Clostridia</taxon>
        <taxon>Eubacteriales</taxon>
        <taxon>Oscillospiraceae</taxon>
        <taxon>Ruminiclostridium</taxon>
    </lineage>
</organism>
<keyword evidence="3" id="KW-0762">Sugar transport</keyword>
<feature type="chain" id="PRO_5039404597" evidence="2">
    <location>
        <begin position="24"/>
        <end position="577"/>
    </location>
</feature>
<dbReference type="Proteomes" id="UP000014155">
    <property type="component" value="Unassembled WGS sequence"/>
</dbReference>
<dbReference type="STRING" id="1195236.CTER_3666"/>
<gene>
    <name evidence="3" type="ORF">CTER_3666</name>
</gene>
<dbReference type="EMBL" id="AORV01000052">
    <property type="protein sequence ID" value="EMS70580.1"/>
    <property type="molecule type" value="Genomic_DNA"/>
</dbReference>
<evidence type="ECO:0000256" key="1">
    <source>
        <dbReference type="ARBA" id="ARBA00022729"/>
    </source>
</evidence>
<dbReference type="InterPro" id="IPR050490">
    <property type="entry name" value="Bact_solute-bd_prot1"/>
</dbReference>
<dbReference type="AlphaFoldDB" id="S0FGI4"/>
<sequence length="577" mass="63636">MSTFYKKLGAFIVASAMLTSVFAGCGSSNDSGAAGTGTAVSSSGSTAAADEKTDPFMKFDKPVTIHVGQQAYPTQKFPEGDTNEDNVFTRYLKDNFNIEIVVDWSAATGNDYNQKVNLCIASNTLPDGMQVDRKAFLSAAKSGMLYDFTEIFPKYVSPQVKAIMDSGDGIAYEYAKYNGKQLSMVGVDVAPSGQSMLNIRQDWLDKYNLKAPTTIDEIEAVAKVFKEKKPAGNSTIPIAGPDKKSSVYTNFLQAGVMFAGFEPVFAAYDAYPGYWIKDGSGKAVYGTNTENSKKALERLADWYKQGLIDPEMGVRDSSTELVNSGNVGMYFCAWWSIGYGTTDAYKKTPGANWQAYPVKADDGKWYTRMQCPVASYTIFNKNISEDIAKAAVIINNIWVRDENKLGSQNTSIYWYPLRNSMGALDECETSYKSLIKVLDGEAKAEDFNDPSSPYKLLYNDAKNVTTVVKDYSKEKQLSISNFDVNSPDFARLYSILIGARPTALATPDKLIYSEVYSQTPAMEAKWANLETAEKEMSLKIITGKDSTSTFDEYVKKWNNEGGAEILAEVQKEMDSKK</sequence>
<keyword evidence="3" id="KW-0813">Transport</keyword>
<dbReference type="PATRIC" id="fig|1195236.3.peg.3884"/>
<dbReference type="PANTHER" id="PTHR43649">
    <property type="entry name" value="ARABINOSE-BINDING PROTEIN-RELATED"/>
    <property type="match status" value="1"/>
</dbReference>
<keyword evidence="1 2" id="KW-0732">Signal</keyword>
<dbReference type="PROSITE" id="PS51257">
    <property type="entry name" value="PROKAR_LIPOPROTEIN"/>
    <property type="match status" value="1"/>
</dbReference>
<protein>
    <submittedName>
        <fullName evidence="3">ABC-type sugar transport system, periplasmic component</fullName>
    </submittedName>
</protein>
<keyword evidence="4" id="KW-1185">Reference proteome</keyword>
<accession>S0FGI4</accession>
<dbReference type="SUPFAM" id="SSF53850">
    <property type="entry name" value="Periplasmic binding protein-like II"/>
    <property type="match status" value="1"/>
</dbReference>
<evidence type="ECO:0000256" key="2">
    <source>
        <dbReference type="SAM" id="SignalP"/>
    </source>
</evidence>
<proteinExistence type="predicted"/>
<name>S0FGI4_RUMCE</name>
<reference evidence="3 4" key="1">
    <citation type="journal article" date="2013" name="Genome Announc.">
        <title>Draft Genome Sequence of the Cellulolytic, Mesophilic, Anaerobic Bacterium Clostridium termitidis Strain CT1112 (DSM 5398).</title>
        <authorList>
            <person name="Lal S."/>
            <person name="Ramachandran U."/>
            <person name="Zhang X."/>
            <person name="Munir R."/>
            <person name="Sparling R."/>
            <person name="Levin D.B."/>
        </authorList>
    </citation>
    <scope>NUCLEOTIDE SEQUENCE [LARGE SCALE GENOMIC DNA]</scope>
    <source>
        <strain evidence="3 4">CT1112</strain>
    </source>
</reference>
<evidence type="ECO:0000313" key="3">
    <source>
        <dbReference type="EMBL" id="EMS70580.1"/>
    </source>
</evidence>
<dbReference type="PANTHER" id="PTHR43649:SF33">
    <property type="entry name" value="POLYGALACTURONAN_RHAMNOGALACTURONAN-BINDING PROTEIN YTCQ"/>
    <property type="match status" value="1"/>
</dbReference>
<comment type="caution">
    <text evidence="3">The sequence shown here is derived from an EMBL/GenBank/DDBJ whole genome shotgun (WGS) entry which is preliminary data.</text>
</comment>
<dbReference type="Gene3D" id="3.40.190.10">
    <property type="entry name" value="Periplasmic binding protein-like II"/>
    <property type="match status" value="3"/>
</dbReference>